<dbReference type="SUPFAM" id="SSF55811">
    <property type="entry name" value="Nudix"/>
    <property type="match status" value="1"/>
</dbReference>
<accession>A0A4R1G448</accession>
<feature type="short sequence motif" description="Nudix box" evidence="14">
    <location>
        <begin position="93"/>
        <end position="115"/>
    </location>
</feature>
<evidence type="ECO:0000256" key="10">
    <source>
        <dbReference type="ARBA" id="ARBA00030308"/>
    </source>
</evidence>
<dbReference type="GO" id="GO:0019144">
    <property type="term" value="F:ADP-sugar diphosphatase activity"/>
    <property type="evidence" value="ECO:0007669"/>
    <property type="project" value="TreeGrafter"/>
</dbReference>
<dbReference type="GO" id="GO:0005829">
    <property type="term" value="C:cytosol"/>
    <property type="evidence" value="ECO:0007669"/>
    <property type="project" value="TreeGrafter"/>
</dbReference>
<evidence type="ECO:0000256" key="1">
    <source>
        <dbReference type="ARBA" id="ARBA00001946"/>
    </source>
</evidence>
<comment type="cofactor">
    <cofactor evidence="1 13">
        <name>Mg(2+)</name>
        <dbReference type="ChEBI" id="CHEBI:18420"/>
    </cofactor>
</comment>
<feature type="binding site" evidence="13">
    <location>
        <position position="92"/>
    </location>
    <ligand>
        <name>Mg(2+)</name>
        <dbReference type="ChEBI" id="CHEBI:18420"/>
        <label>1</label>
    </ligand>
</feature>
<evidence type="ECO:0000313" key="16">
    <source>
        <dbReference type="EMBL" id="TCJ98371.1"/>
    </source>
</evidence>
<sequence length="207" mass="23602">MTSTFSQQDIEIIRRDTVYQGFFTMQKIQFRHKLFNGGMSEIVTRELLNKGQAVVVIAYDPNRDKVVMVEQVRIGAYIPNGTGSPWLLEMIAGMIEKDENPEQVAIREAKEEAGIELEHLDYLFSVWDSPGGVSERIHFFVAKVDATKAKGIHGLKNENEDIRVQVLDRNTAYQGIASGHIDNSLAVMGLQWLQLHYSELQHKWLEK</sequence>
<gene>
    <name evidence="16" type="ORF">EV694_0766</name>
</gene>
<evidence type="ECO:0000256" key="7">
    <source>
        <dbReference type="ARBA" id="ARBA00022842"/>
    </source>
</evidence>
<dbReference type="PROSITE" id="PS51462">
    <property type="entry name" value="NUDIX"/>
    <property type="match status" value="1"/>
</dbReference>
<dbReference type="NCBIfam" id="TIGR00052">
    <property type="entry name" value="nudix-type nucleoside diphosphatase, YffH/AdpP family"/>
    <property type="match status" value="1"/>
</dbReference>
<evidence type="ECO:0000256" key="12">
    <source>
        <dbReference type="ARBA" id="ARBA00049546"/>
    </source>
</evidence>
<dbReference type="GO" id="GO:0006753">
    <property type="term" value="P:nucleoside phosphate metabolic process"/>
    <property type="evidence" value="ECO:0007669"/>
    <property type="project" value="TreeGrafter"/>
</dbReference>
<feature type="binding site" evidence="13">
    <location>
        <position position="160"/>
    </location>
    <ligand>
        <name>Mg(2+)</name>
        <dbReference type="ChEBI" id="CHEBI:18420"/>
        <label>1</label>
    </ligand>
</feature>
<evidence type="ECO:0000256" key="5">
    <source>
        <dbReference type="ARBA" id="ARBA00022723"/>
    </source>
</evidence>
<feature type="binding site" evidence="13">
    <location>
        <position position="112"/>
    </location>
    <ligand>
        <name>Mg(2+)</name>
        <dbReference type="ChEBI" id="CHEBI:18420"/>
        <label>1</label>
    </ligand>
</feature>
<comment type="similarity">
    <text evidence="2">Belongs to the Nudix hydrolase family. NudF subfamily.</text>
</comment>
<dbReference type="Pfam" id="PF00293">
    <property type="entry name" value="NUDIX"/>
    <property type="match status" value="1"/>
</dbReference>
<dbReference type="PANTHER" id="PTHR11839">
    <property type="entry name" value="UDP/ADP-SUGAR PYROPHOSPHATASE"/>
    <property type="match status" value="1"/>
</dbReference>
<evidence type="ECO:0000256" key="8">
    <source>
        <dbReference type="ARBA" id="ARBA00025164"/>
    </source>
</evidence>
<dbReference type="GO" id="GO:0046872">
    <property type="term" value="F:metal ion binding"/>
    <property type="evidence" value="ECO:0007669"/>
    <property type="project" value="UniProtKB-KW"/>
</dbReference>
<dbReference type="GO" id="GO:0047631">
    <property type="term" value="F:ADP-ribose diphosphatase activity"/>
    <property type="evidence" value="ECO:0007669"/>
    <property type="project" value="UniProtKB-EC"/>
</dbReference>
<organism evidence="16 17">
    <name type="scientific">Volucribacter psittacicida</name>
    <dbReference type="NCBI Taxonomy" id="203482"/>
    <lineage>
        <taxon>Bacteria</taxon>
        <taxon>Pseudomonadati</taxon>
        <taxon>Pseudomonadota</taxon>
        <taxon>Gammaproteobacteria</taxon>
        <taxon>Pasteurellales</taxon>
        <taxon>Pasteurellaceae</taxon>
        <taxon>Volucribacter</taxon>
    </lineage>
</organism>
<comment type="function">
    <text evidence="8">Acts on ADP-mannose and ADP-glucose as well as ADP-ribose. Prevents glycogen biosynthesis. The reaction catalyzed by this enzyme is a limiting step of the gluconeogenic process.</text>
</comment>
<evidence type="ECO:0000256" key="13">
    <source>
        <dbReference type="PIRSR" id="PIRSR604385-2"/>
    </source>
</evidence>
<name>A0A4R1G448_9PAST</name>
<comment type="catalytic activity">
    <reaction evidence="12">
        <text>ADP-D-ribose + H2O = D-ribose 5-phosphate + AMP + 2 H(+)</text>
        <dbReference type="Rhea" id="RHEA:10412"/>
        <dbReference type="ChEBI" id="CHEBI:15377"/>
        <dbReference type="ChEBI" id="CHEBI:15378"/>
        <dbReference type="ChEBI" id="CHEBI:57967"/>
        <dbReference type="ChEBI" id="CHEBI:78346"/>
        <dbReference type="ChEBI" id="CHEBI:456215"/>
        <dbReference type="EC" id="3.6.1.13"/>
    </reaction>
</comment>
<evidence type="ECO:0000256" key="4">
    <source>
        <dbReference type="ARBA" id="ARBA00013297"/>
    </source>
</evidence>
<comment type="caution">
    <text evidence="16">The sequence shown here is derived from an EMBL/GenBank/DDBJ whole genome shotgun (WGS) entry which is preliminary data.</text>
</comment>
<evidence type="ECO:0000256" key="11">
    <source>
        <dbReference type="ARBA" id="ARBA00033056"/>
    </source>
</evidence>
<proteinExistence type="inferred from homology"/>
<dbReference type="Proteomes" id="UP000294702">
    <property type="component" value="Unassembled WGS sequence"/>
</dbReference>
<evidence type="ECO:0000313" key="17">
    <source>
        <dbReference type="Proteomes" id="UP000294702"/>
    </source>
</evidence>
<protein>
    <recommendedName>
        <fullName evidence="4">ADP-ribose pyrophosphatase</fullName>
        <ecNumber evidence="3">3.6.1.13</ecNumber>
    </recommendedName>
    <alternativeName>
        <fullName evidence="9">ADP-ribose diphosphatase</fullName>
    </alternativeName>
    <alternativeName>
        <fullName evidence="11">ADP-ribose phosphohydrolase</fullName>
    </alternativeName>
    <alternativeName>
        <fullName evidence="10">Adenosine diphosphoribose pyrophosphatase</fullName>
    </alternativeName>
</protein>
<evidence type="ECO:0000256" key="9">
    <source>
        <dbReference type="ARBA" id="ARBA00030162"/>
    </source>
</evidence>
<evidence type="ECO:0000256" key="6">
    <source>
        <dbReference type="ARBA" id="ARBA00022801"/>
    </source>
</evidence>
<dbReference type="NCBIfam" id="NF008003">
    <property type="entry name" value="PRK10729.1"/>
    <property type="match status" value="1"/>
</dbReference>
<dbReference type="AlphaFoldDB" id="A0A4R1G448"/>
<evidence type="ECO:0000256" key="14">
    <source>
        <dbReference type="PIRSR" id="PIRSR604385-3"/>
    </source>
</evidence>
<dbReference type="InterPro" id="IPR004385">
    <property type="entry name" value="NDP_pyrophosphatase"/>
</dbReference>
<dbReference type="RefSeq" id="WP_132689479.1">
    <property type="nucleotide sequence ID" value="NZ_SMFT01000002.1"/>
</dbReference>
<keyword evidence="5 13" id="KW-0479">Metal-binding</keyword>
<dbReference type="InterPro" id="IPR015797">
    <property type="entry name" value="NUDIX_hydrolase-like_dom_sf"/>
</dbReference>
<dbReference type="InterPro" id="IPR020084">
    <property type="entry name" value="NUDIX_hydrolase_CS"/>
</dbReference>
<dbReference type="Gene3D" id="3.90.79.10">
    <property type="entry name" value="Nucleoside Triphosphate Pyrophosphohydrolase"/>
    <property type="match status" value="1"/>
</dbReference>
<feature type="domain" description="Nudix hydrolase" evidence="15">
    <location>
        <begin position="49"/>
        <end position="189"/>
    </location>
</feature>
<keyword evidence="7 13" id="KW-0460">Magnesium</keyword>
<reference evidence="16 17" key="1">
    <citation type="submission" date="2019-03" db="EMBL/GenBank/DDBJ databases">
        <title>Genomic Encyclopedia of Type Strains, Phase IV (KMG-IV): sequencing the most valuable type-strain genomes for metagenomic binning, comparative biology and taxonomic classification.</title>
        <authorList>
            <person name="Goeker M."/>
        </authorList>
    </citation>
    <scope>NUCLEOTIDE SEQUENCE [LARGE SCALE GENOMIC DNA]</scope>
    <source>
        <strain evidence="16 17">DSM 15534</strain>
    </source>
</reference>
<evidence type="ECO:0000259" key="15">
    <source>
        <dbReference type="PROSITE" id="PS51462"/>
    </source>
</evidence>
<dbReference type="EC" id="3.6.1.13" evidence="3"/>
<dbReference type="PANTHER" id="PTHR11839:SF5">
    <property type="entry name" value="ADP-RIBOSE PYROPHOSPHATASE"/>
    <property type="match status" value="1"/>
</dbReference>
<evidence type="ECO:0000256" key="3">
    <source>
        <dbReference type="ARBA" id="ARBA00012453"/>
    </source>
</evidence>
<dbReference type="EMBL" id="SMFT01000002">
    <property type="protein sequence ID" value="TCJ98371.1"/>
    <property type="molecule type" value="Genomic_DNA"/>
</dbReference>
<dbReference type="InterPro" id="IPR000086">
    <property type="entry name" value="NUDIX_hydrolase_dom"/>
</dbReference>
<dbReference type="PROSITE" id="PS00893">
    <property type="entry name" value="NUDIX_BOX"/>
    <property type="match status" value="1"/>
</dbReference>
<keyword evidence="6" id="KW-0378">Hydrolase</keyword>
<feature type="binding site" evidence="13">
    <location>
        <position position="108"/>
    </location>
    <ligand>
        <name>Mg(2+)</name>
        <dbReference type="ChEBI" id="CHEBI:18420"/>
        <label>1</label>
    </ligand>
</feature>
<dbReference type="CDD" id="cd24155">
    <property type="entry name" value="NUDIX_ADPRase"/>
    <property type="match status" value="1"/>
</dbReference>
<evidence type="ECO:0000256" key="2">
    <source>
        <dbReference type="ARBA" id="ARBA00007482"/>
    </source>
</evidence>
<dbReference type="GO" id="GO:0019693">
    <property type="term" value="P:ribose phosphate metabolic process"/>
    <property type="evidence" value="ECO:0007669"/>
    <property type="project" value="TreeGrafter"/>
</dbReference>
<keyword evidence="17" id="KW-1185">Reference proteome</keyword>
<dbReference type="OrthoDB" id="5292471at2"/>